<reference evidence="1 2" key="1">
    <citation type="submission" date="2020-03" db="EMBL/GenBank/DDBJ databases">
        <title>Whole genome shotgun sequence of Phytohabitans flavus NBRC 107702.</title>
        <authorList>
            <person name="Komaki H."/>
            <person name="Tamura T."/>
        </authorList>
    </citation>
    <scope>NUCLEOTIDE SEQUENCE [LARGE SCALE GENOMIC DNA]</scope>
    <source>
        <strain evidence="1 2">NBRC 107702</strain>
    </source>
</reference>
<gene>
    <name evidence="1" type="ORF">Pflav_040510</name>
</gene>
<dbReference type="Proteomes" id="UP000502508">
    <property type="component" value="Chromosome"/>
</dbReference>
<proteinExistence type="predicted"/>
<dbReference type="KEGG" id="pfla:Pflav_040510"/>
<dbReference type="AlphaFoldDB" id="A0A6F8XV77"/>
<accession>A0A6F8XV77</accession>
<evidence type="ECO:0000313" key="1">
    <source>
        <dbReference type="EMBL" id="BCB77641.1"/>
    </source>
</evidence>
<name>A0A6F8XV77_9ACTN</name>
<organism evidence="1 2">
    <name type="scientific">Phytohabitans flavus</name>
    <dbReference type="NCBI Taxonomy" id="1076124"/>
    <lineage>
        <taxon>Bacteria</taxon>
        <taxon>Bacillati</taxon>
        <taxon>Actinomycetota</taxon>
        <taxon>Actinomycetes</taxon>
        <taxon>Micromonosporales</taxon>
        <taxon>Micromonosporaceae</taxon>
    </lineage>
</organism>
<protein>
    <submittedName>
        <fullName evidence="1">Uncharacterized protein</fullName>
    </submittedName>
</protein>
<evidence type="ECO:0000313" key="2">
    <source>
        <dbReference type="Proteomes" id="UP000502508"/>
    </source>
</evidence>
<keyword evidence="2" id="KW-1185">Reference proteome</keyword>
<reference evidence="1 2" key="2">
    <citation type="submission" date="2020-03" db="EMBL/GenBank/DDBJ databases">
        <authorList>
            <person name="Ichikawa N."/>
            <person name="Kimura A."/>
            <person name="Kitahashi Y."/>
            <person name="Uohara A."/>
        </authorList>
    </citation>
    <scope>NUCLEOTIDE SEQUENCE [LARGE SCALE GENOMIC DNA]</scope>
    <source>
        <strain evidence="1 2">NBRC 107702</strain>
    </source>
</reference>
<sequence>MPPPTASPLPPDPHCEHRRALLSGIARRLRAAGIESAFGPLESYRDFYGVLPAGTTGLVCEQPPTTARLQVTAIRVRHTLPPGQGGLSPDRRSWVRDADVTYDLHGGGEPAFEVTMLEDPDDGLGHSRDTSAQRTVTGDEQAVIDAARLWYGYRHTLRGTLPTADPRRERTRLRREVEKRDAAASAPDLRTELAGALVPARDALAADLARLDPGLLCWHFPRERSGRYARRAVVALARYGPDPGKRGPWLTARVRDGSLALGIDQLIGVNQDHRWDTAPWLWSTAGRGATAADRWQVVSPEEARPLTDLLDAYDVAAALETAGVCVDGDVAALLDGFPTRYLRAAHTEAWVTALYTQLARSAPWRFAAAYDTWRRERAGLGRPATGPVPLFGLTGLNQQRRPMLALDQRAGVPILRMVWTGSNARLSRVLWERPADLDAALAGLATPMPTAR</sequence>
<dbReference type="EMBL" id="AP022870">
    <property type="protein sequence ID" value="BCB77641.1"/>
    <property type="molecule type" value="Genomic_DNA"/>
</dbReference>